<evidence type="ECO:0000313" key="3">
    <source>
        <dbReference type="EMBL" id="CAK9094457.1"/>
    </source>
</evidence>
<name>A0ABP0R1N2_9DINO</name>
<protein>
    <submittedName>
        <fullName evidence="3">Uncharacterized protein</fullName>
    </submittedName>
</protein>
<organism evidence="3 4">
    <name type="scientific">Durusdinium trenchii</name>
    <dbReference type="NCBI Taxonomy" id="1381693"/>
    <lineage>
        <taxon>Eukaryota</taxon>
        <taxon>Sar</taxon>
        <taxon>Alveolata</taxon>
        <taxon>Dinophyceae</taxon>
        <taxon>Suessiales</taxon>
        <taxon>Symbiodiniaceae</taxon>
        <taxon>Durusdinium</taxon>
    </lineage>
</organism>
<proteinExistence type="predicted"/>
<feature type="transmembrane region" description="Helical" evidence="1">
    <location>
        <begin position="89"/>
        <end position="106"/>
    </location>
</feature>
<feature type="transmembrane region" description="Helical" evidence="1">
    <location>
        <begin position="480"/>
        <end position="499"/>
    </location>
</feature>
<feature type="transmembrane region" description="Helical" evidence="1">
    <location>
        <begin position="59"/>
        <end position="77"/>
    </location>
</feature>
<dbReference type="EMBL" id="CAXAMN010025339">
    <property type="protein sequence ID" value="CAK9094457.1"/>
    <property type="molecule type" value="Genomic_DNA"/>
</dbReference>
<sequence>MSTQVVRRRRRSVLVVLVLALALALVPHPRDANEPSSHRHFMAVAQEPLGVAEVEDACISLTLLGCVGFVMATFYLVNWPDPDIRRISLEVINATISMFGALLLFHSLEELLEHYLLHHLTAWQQVAVAMLQMLVWFTVLQMILAYYSGAIGEQEEVVKRNTSQTLADRCGSPRSKALLQRSAEEHFRAIKLNTHAWSILLGHATGFAAKNACSMLQQTVPRNFWCCGLVPIISFFGICLIYRATNFFRYIKTMADGEEDEFEMLWGEYTTETEDEVISLAISFLVVQMLRYGISGELPLASGEDAEGQVWHSNWSCALLVLIGLMPGAVDVVRVMCQRIAQKWRRYRRIASGLSAESPTHYEQRSHHWCEGISTMSFAWCLHFAIDWFVASHLHLLDGTVKAVISALAAATLAFLLIFVLDKVADMHLEDVEVDQALRGMITGLGMLVGFSWERCFDASVGGLARYEVLFGMSPPVNRVLLASFLALMVLPAWKWYILPMLHQLDHSNHVTNPIAEPVPALGDETRLFGRVGPSQMMQVGKSESPKWVD</sequence>
<keyword evidence="2" id="KW-0732">Signal</keyword>
<keyword evidence="4" id="KW-1185">Reference proteome</keyword>
<evidence type="ECO:0000256" key="2">
    <source>
        <dbReference type="SAM" id="SignalP"/>
    </source>
</evidence>
<feature type="transmembrane region" description="Helical" evidence="1">
    <location>
        <begin position="126"/>
        <end position="147"/>
    </location>
</feature>
<keyword evidence="1" id="KW-1133">Transmembrane helix</keyword>
<keyword evidence="1" id="KW-0812">Transmembrane</keyword>
<reference evidence="3 4" key="1">
    <citation type="submission" date="2024-02" db="EMBL/GenBank/DDBJ databases">
        <authorList>
            <person name="Chen Y."/>
            <person name="Shah S."/>
            <person name="Dougan E. K."/>
            <person name="Thang M."/>
            <person name="Chan C."/>
        </authorList>
    </citation>
    <scope>NUCLEOTIDE SEQUENCE [LARGE SCALE GENOMIC DNA]</scope>
</reference>
<evidence type="ECO:0000256" key="1">
    <source>
        <dbReference type="SAM" id="Phobius"/>
    </source>
</evidence>
<gene>
    <name evidence="3" type="ORF">CCMP2556_LOCUS45052</name>
</gene>
<comment type="caution">
    <text evidence="3">The sequence shown here is derived from an EMBL/GenBank/DDBJ whole genome shotgun (WGS) entry which is preliminary data.</text>
</comment>
<keyword evidence="1" id="KW-0472">Membrane</keyword>
<feature type="transmembrane region" description="Helical" evidence="1">
    <location>
        <begin position="224"/>
        <end position="244"/>
    </location>
</feature>
<accession>A0ABP0R1N2</accession>
<dbReference type="Proteomes" id="UP001642484">
    <property type="component" value="Unassembled WGS sequence"/>
</dbReference>
<feature type="transmembrane region" description="Helical" evidence="1">
    <location>
        <begin position="403"/>
        <end position="421"/>
    </location>
</feature>
<feature type="transmembrane region" description="Helical" evidence="1">
    <location>
        <begin position="318"/>
        <end position="337"/>
    </location>
</feature>
<feature type="chain" id="PRO_5047518692" evidence="2">
    <location>
        <begin position="33"/>
        <end position="550"/>
    </location>
</feature>
<evidence type="ECO:0000313" key="4">
    <source>
        <dbReference type="Proteomes" id="UP001642484"/>
    </source>
</evidence>
<feature type="signal peptide" evidence="2">
    <location>
        <begin position="1"/>
        <end position="32"/>
    </location>
</feature>